<comment type="cofactor">
    <cofactor evidence="1">
        <name>adenosylcob(III)alamin</name>
        <dbReference type="ChEBI" id="CHEBI:18408"/>
    </cofactor>
</comment>
<sequence length="706" mass="76687">MESDKTTRLLSEFPSQTYEEWKEAAVKLLKGRPFEKTLITPTYEGFDLQPIYMRETMADFPHLGDTPGTGSQVRGSRLEGYVDAGWLISQELSAPTAKELNTIARHELENGQNELNVWFDRPTREGQDASAETSSVGVCGVSLSALGDLKVLLEGIHPEMISLNLQSGAAAPAIYALLDEWVRESGTNPEEVRGCLGMDPAAWLAETGALPGEKEKVFDVMAELIQAAAKRLPQLQILDIQGHAFHNGGASSAQELAAVLAAGANCLKELAQRGVPAELVVPRMRLSVSIGGNYFIEIGKLRALRLLWTRILEAYGVSEAERKVHLHARTGLWNKTRFDPYVNMLRTTTEAFSAVVGGCDSLHVAPFDEIIRESDGFSRRIARNTHAILAEECGLTNVIDPAGGSYAVETITDEMAAAAWKQFQAIEAAGGILAALESGTLQEDVAQVYAAKIKNIQRRKDVIVGTNSYPNASEKLLGGREIDYEAVRIERIATVDTWKSSRDDKAVQEALANCGKSGSRIESLVEAARAGATVQELMAALELGQSDIKANPIGFKRAAEEYENLRLAARELAEAGRPARIHQLNMGPSRRYRIRADWTSSFFQVAGFELLNEDDYADIDTAVAALKESGAKAAIITSDDETYSTTVEALAAAISELDAGIKILVAGAPGDNEEKWRAAGVDDFVNIRVNNYSFNRALLESMGASL</sequence>
<keyword evidence="6" id="KW-0170">Cobalt</keyword>
<evidence type="ECO:0000313" key="9">
    <source>
        <dbReference type="Proteomes" id="UP000478417"/>
    </source>
</evidence>
<dbReference type="Gene3D" id="3.40.50.280">
    <property type="entry name" value="Cobalamin-binding domain"/>
    <property type="match status" value="1"/>
</dbReference>
<dbReference type="EMBL" id="JAAGNX010000002">
    <property type="protein sequence ID" value="NDV62822.1"/>
    <property type="molecule type" value="Genomic_DNA"/>
</dbReference>
<dbReference type="GO" id="GO:0005737">
    <property type="term" value="C:cytoplasm"/>
    <property type="evidence" value="ECO:0007669"/>
    <property type="project" value="TreeGrafter"/>
</dbReference>
<evidence type="ECO:0000256" key="6">
    <source>
        <dbReference type="ARBA" id="ARBA00023285"/>
    </source>
</evidence>
<keyword evidence="5" id="KW-0413">Isomerase</keyword>
<dbReference type="RefSeq" id="WP_163965372.1">
    <property type="nucleotide sequence ID" value="NZ_JAAGNX010000002.1"/>
</dbReference>
<feature type="domain" description="Methylmalonyl-CoA mutase alpha/beta chain catalytic" evidence="7">
    <location>
        <begin position="42"/>
        <end position="542"/>
    </location>
</feature>
<dbReference type="EC" id="5.4.99.2" evidence="3"/>
<comment type="similarity">
    <text evidence="2">Belongs to the methylmalonyl-CoA mutase family.</text>
</comment>
<evidence type="ECO:0000256" key="4">
    <source>
        <dbReference type="ARBA" id="ARBA00022628"/>
    </source>
</evidence>
<dbReference type="AlphaFoldDB" id="A0A6B2M3D4"/>
<evidence type="ECO:0000256" key="1">
    <source>
        <dbReference type="ARBA" id="ARBA00001922"/>
    </source>
</evidence>
<dbReference type="SUPFAM" id="SSF51703">
    <property type="entry name" value="Cobalamin (vitamin B12)-dependent enzymes"/>
    <property type="match status" value="1"/>
</dbReference>
<comment type="caution">
    <text evidence="8">The sequence shown here is derived from an EMBL/GenBank/DDBJ whole genome shotgun (WGS) entry which is preliminary data.</text>
</comment>
<dbReference type="InterPro" id="IPR058549">
    <property type="entry name" value="MeMalonylCoA_mutase_a/b_site"/>
</dbReference>
<evidence type="ECO:0000256" key="3">
    <source>
        <dbReference type="ARBA" id="ARBA00012398"/>
    </source>
</evidence>
<dbReference type="InterPro" id="IPR016176">
    <property type="entry name" value="Cbl-dep_enz_cat"/>
</dbReference>
<dbReference type="Gene3D" id="3.20.20.240">
    <property type="entry name" value="Methylmalonyl-CoA mutase"/>
    <property type="match status" value="1"/>
</dbReference>
<gene>
    <name evidence="8" type="ORF">G0Q06_10200</name>
</gene>
<proteinExistence type="inferred from homology"/>
<dbReference type="PROSITE" id="PS00544">
    <property type="entry name" value="METMALONYL_COA_MUTASE"/>
    <property type="match status" value="1"/>
</dbReference>
<dbReference type="InterPro" id="IPR036724">
    <property type="entry name" value="Cobalamin-bd_sf"/>
</dbReference>
<keyword evidence="4" id="KW-0846">Cobalamin</keyword>
<dbReference type="GO" id="GO:0019678">
    <property type="term" value="P:propionate metabolic process, methylmalonyl pathway"/>
    <property type="evidence" value="ECO:0007669"/>
    <property type="project" value="TreeGrafter"/>
</dbReference>
<evidence type="ECO:0000259" key="7">
    <source>
        <dbReference type="Pfam" id="PF01642"/>
    </source>
</evidence>
<dbReference type="PANTHER" id="PTHR48101">
    <property type="entry name" value="METHYLMALONYL-COA MUTASE, MITOCHONDRIAL-RELATED"/>
    <property type="match status" value="1"/>
</dbReference>
<reference evidence="8 9" key="1">
    <citation type="submission" date="2020-02" db="EMBL/GenBank/DDBJ databases">
        <title>Albibacoteraceae fam. nov., the first described family within the subdivision 4 Verrucomicrobia.</title>
        <authorList>
            <person name="Xi F."/>
        </authorList>
    </citation>
    <scope>NUCLEOTIDE SEQUENCE [LARGE SCALE GENOMIC DNA]</scope>
    <source>
        <strain evidence="8 9">CK1056</strain>
    </source>
</reference>
<dbReference type="GO" id="GO:0046872">
    <property type="term" value="F:metal ion binding"/>
    <property type="evidence" value="ECO:0007669"/>
    <property type="project" value="InterPro"/>
</dbReference>
<evidence type="ECO:0000256" key="2">
    <source>
        <dbReference type="ARBA" id="ARBA00008465"/>
    </source>
</evidence>
<protein>
    <recommendedName>
        <fullName evidence="3">methylmalonyl-CoA mutase</fullName>
        <ecNumber evidence="3">5.4.99.2</ecNumber>
    </recommendedName>
</protein>
<accession>A0A6B2M3D4</accession>
<dbReference type="Pfam" id="PF01642">
    <property type="entry name" value="MM_CoA_mutase"/>
    <property type="match status" value="1"/>
</dbReference>
<dbReference type="GO" id="GO:0031419">
    <property type="term" value="F:cobalamin binding"/>
    <property type="evidence" value="ECO:0007669"/>
    <property type="project" value="UniProtKB-KW"/>
</dbReference>
<keyword evidence="9" id="KW-1185">Reference proteome</keyword>
<evidence type="ECO:0000313" key="8">
    <source>
        <dbReference type="EMBL" id="NDV62822.1"/>
    </source>
</evidence>
<name>A0A6B2M3D4_9BACT</name>
<dbReference type="SUPFAM" id="SSF52242">
    <property type="entry name" value="Cobalamin (vitamin B12)-binding domain"/>
    <property type="match status" value="1"/>
</dbReference>
<dbReference type="Proteomes" id="UP000478417">
    <property type="component" value="Unassembled WGS sequence"/>
</dbReference>
<dbReference type="PANTHER" id="PTHR48101:SF4">
    <property type="entry name" value="METHYLMALONYL-COA MUTASE, MITOCHONDRIAL"/>
    <property type="match status" value="1"/>
</dbReference>
<dbReference type="CDD" id="cd03677">
    <property type="entry name" value="MM_CoA_mutase_beta"/>
    <property type="match status" value="1"/>
</dbReference>
<dbReference type="GO" id="GO:0004494">
    <property type="term" value="F:methylmalonyl-CoA mutase activity"/>
    <property type="evidence" value="ECO:0007669"/>
    <property type="project" value="UniProtKB-EC"/>
</dbReference>
<evidence type="ECO:0000256" key="5">
    <source>
        <dbReference type="ARBA" id="ARBA00023235"/>
    </source>
</evidence>
<organism evidence="8 9">
    <name type="scientific">Oceanipulchritudo coccoides</name>
    <dbReference type="NCBI Taxonomy" id="2706888"/>
    <lineage>
        <taxon>Bacteria</taxon>
        <taxon>Pseudomonadati</taxon>
        <taxon>Verrucomicrobiota</taxon>
        <taxon>Opitutia</taxon>
        <taxon>Puniceicoccales</taxon>
        <taxon>Oceanipulchritudinaceae</taxon>
        <taxon>Oceanipulchritudo</taxon>
    </lineage>
</organism>
<dbReference type="InterPro" id="IPR006099">
    <property type="entry name" value="MeMalonylCoA_mutase_a/b_cat"/>
</dbReference>